<dbReference type="AlphaFoldDB" id="A0AAV3XBS4"/>
<name>A0AAV3XBS4_9CYAN</name>
<accession>A0AAV3XBS4</accession>
<dbReference type="Proteomes" id="UP001050975">
    <property type="component" value="Unassembled WGS sequence"/>
</dbReference>
<keyword evidence="1" id="KW-0472">Membrane</keyword>
<keyword evidence="1" id="KW-0812">Transmembrane</keyword>
<evidence type="ECO:0000313" key="2">
    <source>
        <dbReference type="EMBL" id="GET38863.1"/>
    </source>
</evidence>
<sequence length="202" mass="22630">MDSHVFSGSFVPMSLLTLSFTKVQSLYFDLSLKTRQKSATFRCEANFAPLSKALPLTFAFSGILYPLGGSVSLAVDLLGLFDLTQEPVGFSVFRMCDLRRVRVPSILRQEFYSFVIENPYFNNLPACLLAWRISSFRPKFSFHGAYDDSLALTLTLLSLAEYIKLAVRISAFVPCIPLISLLTILVGGVLDPFTWEYREGVL</sequence>
<evidence type="ECO:0000256" key="1">
    <source>
        <dbReference type="SAM" id="Phobius"/>
    </source>
</evidence>
<evidence type="ECO:0000313" key="3">
    <source>
        <dbReference type="Proteomes" id="UP001050975"/>
    </source>
</evidence>
<keyword evidence="1" id="KW-1133">Transmembrane helix</keyword>
<proteinExistence type="predicted"/>
<feature type="transmembrane region" description="Helical" evidence="1">
    <location>
        <begin position="165"/>
        <end position="190"/>
    </location>
</feature>
<keyword evidence="3" id="KW-1185">Reference proteome</keyword>
<dbReference type="EMBL" id="BLAY01000054">
    <property type="protein sequence ID" value="GET38863.1"/>
    <property type="molecule type" value="Genomic_DNA"/>
</dbReference>
<gene>
    <name evidence="2" type="ORF">MiSe_36220</name>
</gene>
<comment type="caution">
    <text evidence="2">The sequence shown here is derived from an EMBL/GenBank/DDBJ whole genome shotgun (WGS) entry which is preliminary data.</text>
</comment>
<protein>
    <submittedName>
        <fullName evidence="2">Uncharacterized protein</fullName>
    </submittedName>
</protein>
<organism evidence="2 3">
    <name type="scientific">Microseira wollei NIES-4236</name>
    <dbReference type="NCBI Taxonomy" id="2530354"/>
    <lineage>
        <taxon>Bacteria</taxon>
        <taxon>Bacillati</taxon>
        <taxon>Cyanobacteriota</taxon>
        <taxon>Cyanophyceae</taxon>
        <taxon>Oscillatoriophycideae</taxon>
        <taxon>Aerosakkonematales</taxon>
        <taxon>Aerosakkonemataceae</taxon>
        <taxon>Microseira</taxon>
    </lineage>
</organism>
<feature type="transmembrane region" description="Helical" evidence="1">
    <location>
        <begin position="6"/>
        <end position="28"/>
    </location>
</feature>
<reference evidence="2" key="1">
    <citation type="submission" date="2019-10" db="EMBL/GenBank/DDBJ databases">
        <title>Draft genome sequece of Microseira wollei NIES-4236.</title>
        <authorList>
            <person name="Yamaguchi H."/>
            <person name="Suzuki S."/>
            <person name="Kawachi M."/>
        </authorList>
    </citation>
    <scope>NUCLEOTIDE SEQUENCE</scope>
    <source>
        <strain evidence="2">NIES-4236</strain>
    </source>
</reference>